<evidence type="ECO:0000313" key="4">
    <source>
        <dbReference type="Proteomes" id="UP000295164"/>
    </source>
</evidence>
<dbReference type="PANTHER" id="PTHR35869:SF1">
    <property type="entry name" value="OUTER-MEMBRANE LIPOPROTEIN CARRIER PROTEIN"/>
    <property type="match status" value="1"/>
</dbReference>
<comment type="caution">
    <text evidence="3">The sequence shown here is derived from an EMBL/GenBank/DDBJ whole genome shotgun (WGS) entry which is preliminary data.</text>
</comment>
<evidence type="ECO:0000256" key="1">
    <source>
        <dbReference type="ARBA" id="ARBA00022729"/>
    </source>
</evidence>
<dbReference type="PANTHER" id="PTHR35869">
    <property type="entry name" value="OUTER-MEMBRANE LIPOPROTEIN CARRIER PROTEIN"/>
    <property type="match status" value="1"/>
</dbReference>
<dbReference type="InterPro" id="IPR029046">
    <property type="entry name" value="LolA/LolB/LppX"/>
</dbReference>
<dbReference type="Proteomes" id="UP000295164">
    <property type="component" value="Unassembled WGS sequence"/>
</dbReference>
<feature type="chain" id="PRO_5020988102" evidence="2">
    <location>
        <begin position="20"/>
        <end position="223"/>
    </location>
</feature>
<dbReference type="EMBL" id="SKFH01000002">
    <property type="protein sequence ID" value="TCZ74429.1"/>
    <property type="molecule type" value="Genomic_DNA"/>
</dbReference>
<dbReference type="AlphaFoldDB" id="A0A4R4E4P0"/>
<sequence>MKKMVTLMLGLATISAVNAQKVSSSNPVSNDPAAKKILDAVSTKFRTFRAPSAAFTYKIENAQGKALSTKKGTVIMKGTKYHVTIPGMELFSDGKTSWSYDRSANEVTVKDVDAVTGEITPQKLFTNFYDKDFLYKLNGEKKEGGKTLQEIELTPTNKTRPYHKVYLWVDKSNKVFYSAKILNKDGNRFSYTVSSLKPDAGVTDAEFVFNKTKFPGVEVVDLR</sequence>
<name>A0A4R4E4P0_9BACT</name>
<dbReference type="RefSeq" id="WP_131850475.1">
    <property type="nucleotide sequence ID" value="NZ_SKFH01000002.1"/>
</dbReference>
<dbReference type="Pfam" id="PF03548">
    <property type="entry name" value="LolA"/>
    <property type="match status" value="1"/>
</dbReference>
<dbReference type="Gene3D" id="2.50.20.10">
    <property type="entry name" value="Lipoprotein localisation LolA/LolB/LppX"/>
    <property type="match status" value="1"/>
</dbReference>
<dbReference type="CDD" id="cd16325">
    <property type="entry name" value="LolA"/>
    <property type="match status" value="1"/>
</dbReference>
<feature type="signal peptide" evidence="2">
    <location>
        <begin position="1"/>
        <end position="19"/>
    </location>
</feature>
<organism evidence="3 4">
    <name type="scientific">Flaviaesturariibacter aridisoli</name>
    <dbReference type="NCBI Taxonomy" id="2545761"/>
    <lineage>
        <taxon>Bacteria</taxon>
        <taxon>Pseudomonadati</taxon>
        <taxon>Bacteroidota</taxon>
        <taxon>Chitinophagia</taxon>
        <taxon>Chitinophagales</taxon>
        <taxon>Chitinophagaceae</taxon>
        <taxon>Flaviaestuariibacter</taxon>
    </lineage>
</organism>
<keyword evidence="4" id="KW-1185">Reference proteome</keyword>
<dbReference type="SUPFAM" id="SSF89392">
    <property type="entry name" value="Prokaryotic lipoproteins and lipoprotein localization factors"/>
    <property type="match status" value="1"/>
</dbReference>
<keyword evidence="1 2" id="KW-0732">Signal</keyword>
<reference evidence="3 4" key="1">
    <citation type="submission" date="2019-03" db="EMBL/GenBank/DDBJ databases">
        <authorList>
            <person name="Kim M.K.M."/>
        </authorList>
    </citation>
    <scope>NUCLEOTIDE SEQUENCE [LARGE SCALE GENOMIC DNA]</scope>
    <source>
        <strain evidence="3 4">17J68-15</strain>
    </source>
</reference>
<evidence type="ECO:0000256" key="2">
    <source>
        <dbReference type="SAM" id="SignalP"/>
    </source>
</evidence>
<proteinExistence type="predicted"/>
<gene>
    <name evidence="3" type="ORF">E0486_02040</name>
</gene>
<accession>A0A4R4E4P0</accession>
<evidence type="ECO:0000313" key="3">
    <source>
        <dbReference type="EMBL" id="TCZ74429.1"/>
    </source>
</evidence>
<dbReference type="InterPro" id="IPR004564">
    <property type="entry name" value="OM_lipoprot_carrier_LolA-like"/>
</dbReference>
<keyword evidence="3" id="KW-0449">Lipoprotein</keyword>
<dbReference type="OrthoDB" id="9810685at2"/>
<protein>
    <submittedName>
        <fullName evidence="3">Outer membrane lipoprotein carrier protein LolA</fullName>
    </submittedName>
</protein>